<dbReference type="HAMAP" id="MF_00692">
    <property type="entry name" value="SelO"/>
    <property type="match status" value="1"/>
</dbReference>
<comment type="similarity">
    <text evidence="2">Belongs to the SELO family.</text>
</comment>
<gene>
    <name evidence="11" type="ORF">OMED0929_LOCUS3877</name>
</gene>
<comment type="cofactor">
    <cofactor evidence="1">
        <name>Mg(2+)</name>
        <dbReference type="ChEBI" id="CHEBI:18420"/>
    </cofactor>
</comment>
<keyword evidence="4" id="KW-0548">Nucleotidyltransferase</keyword>
<evidence type="ECO:0000256" key="4">
    <source>
        <dbReference type="ARBA" id="ARBA00022695"/>
    </source>
</evidence>
<dbReference type="GO" id="GO:0046872">
    <property type="term" value="F:metal ion binding"/>
    <property type="evidence" value="ECO:0007669"/>
    <property type="project" value="UniProtKB-KW"/>
</dbReference>
<evidence type="ECO:0000256" key="5">
    <source>
        <dbReference type="ARBA" id="ARBA00022723"/>
    </source>
</evidence>
<feature type="compositionally biased region" description="Low complexity" evidence="10">
    <location>
        <begin position="1"/>
        <end position="22"/>
    </location>
</feature>
<sequence length="577" mass="62580">MSLRARASAPCRARGRRASSSARRGRVGDGVGGHDARAARRARASSSSSSSSIAFDDAHAFVEAFAASGLAVRCEPTAHGGEAVVVATSRSARALVGVSDDDDDDDEYGDADALSGAAPWRGAKSYACAYGGHQFGQWAGALGDGRCVTLGRVRDARVDVQLKGAGRTPFSRNGDGRAVLRSSVREYVASEAMFALGVPTTRALALVATNAGVVRSTASNASRLEPGAVVTRVAETFVRFGSFQLPWSRRDFATTRKLADFVMDASYGVFSAEELACTRGVGYDDAYGAFVAAVARRTAITVARWQSIGFTHGVLNTDNMSVAGLTIDYGPFGFMEAYDVGYTPNQSDLFGDRMYSFANQPSAVRWNLERFLESCDRLATRKDRARALEIFDEAFSAEIYATFTRKFGVWIRDDDEYEIVRSFHRVLQRGAFDFTLSHRSLGAFASTVIARGESATAPALALDMFASVRRRQGRADEPTDDALRLQIADFGATYAEILLRERGDPELIRAAQDSANPLYVPRNHLLQRVIEAAEQDDFEPLRALCSTLEHPYREQPGAERFAQPASVEQHARVGCLS</sequence>
<feature type="region of interest" description="Disordered" evidence="10">
    <location>
        <begin position="1"/>
        <end position="44"/>
    </location>
</feature>
<name>A0A7S0KKL2_9CHLO</name>
<reference evidence="11" key="1">
    <citation type="submission" date="2021-01" db="EMBL/GenBank/DDBJ databases">
        <authorList>
            <person name="Corre E."/>
            <person name="Pelletier E."/>
            <person name="Niang G."/>
            <person name="Scheremetjew M."/>
            <person name="Finn R."/>
            <person name="Kale V."/>
            <person name="Holt S."/>
            <person name="Cochrane G."/>
            <person name="Meng A."/>
            <person name="Brown T."/>
            <person name="Cohen L."/>
        </authorList>
    </citation>
    <scope>NUCLEOTIDE SEQUENCE</scope>
    <source>
        <strain evidence="11">Clade-D-RCC2572</strain>
    </source>
</reference>
<protein>
    <recommendedName>
        <fullName evidence="9">Selenoprotein O</fullName>
    </recommendedName>
</protein>
<dbReference type="EMBL" id="HBEW01004649">
    <property type="protein sequence ID" value="CAD8582474.1"/>
    <property type="molecule type" value="Transcribed_RNA"/>
</dbReference>
<evidence type="ECO:0000256" key="1">
    <source>
        <dbReference type="ARBA" id="ARBA00001946"/>
    </source>
</evidence>
<dbReference type="PANTHER" id="PTHR32057">
    <property type="entry name" value="PROTEIN ADENYLYLTRANSFERASE SELO, MITOCHONDRIAL"/>
    <property type="match status" value="1"/>
</dbReference>
<evidence type="ECO:0000256" key="6">
    <source>
        <dbReference type="ARBA" id="ARBA00022741"/>
    </source>
</evidence>
<proteinExistence type="inferred from homology"/>
<evidence type="ECO:0000313" key="11">
    <source>
        <dbReference type="EMBL" id="CAD8582474.1"/>
    </source>
</evidence>
<keyword evidence="3" id="KW-0808">Transferase</keyword>
<keyword evidence="6" id="KW-0547">Nucleotide-binding</keyword>
<evidence type="ECO:0000256" key="3">
    <source>
        <dbReference type="ARBA" id="ARBA00022679"/>
    </source>
</evidence>
<evidence type="ECO:0000256" key="8">
    <source>
        <dbReference type="ARBA" id="ARBA00022842"/>
    </source>
</evidence>
<dbReference type="InterPro" id="IPR003846">
    <property type="entry name" value="SelO"/>
</dbReference>
<evidence type="ECO:0000256" key="9">
    <source>
        <dbReference type="ARBA" id="ARBA00031547"/>
    </source>
</evidence>
<evidence type="ECO:0000256" key="2">
    <source>
        <dbReference type="ARBA" id="ARBA00009747"/>
    </source>
</evidence>
<dbReference type="GO" id="GO:0005524">
    <property type="term" value="F:ATP binding"/>
    <property type="evidence" value="ECO:0007669"/>
    <property type="project" value="UniProtKB-KW"/>
</dbReference>
<dbReference type="AlphaFoldDB" id="A0A7S0KKL2"/>
<organism evidence="11">
    <name type="scientific">Ostreococcus mediterraneus</name>
    <dbReference type="NCBI Taxonomy" id="1486918"/>
    <lineage>
        <taxon>Eukaryota</taxon>
        <taxon>Viridiplantae</taxon>
        <taxon>Chlorophyta</taxon>
        <taxon>Mamiellophyceae</taxon>
        <taxon>Mamiellales</taxon>
        <taxon>Bathycoccaceae</taxon>
        <taxon>Ostreococcus</taxon>
    </lineage>
</organism>
<accession>A0A7S0KKL2</accession>
<dbReference type="Pfam" id="PF02696">
    <property type="entry name" value="SelO"/>
    <property type="match status" value="1"/>
</dbReference>
<keyword evidence="7" id="KW-0067">ATP-binding</keyword>
<dbReference type="PANTHER" id="PTHR32057:SF14">
    <property type="entry name" value="PROTEIN ADENYLYLTRANSFERASE SELO, MITOCHONDRIAL"/>
    <property type="match status" value="1"/>
</dbReference>
<dbReference type="GO" id="GO:0070733">
    <property type="term" value="F:AMPylase activity"/>
    <property type="evidence" value="ECO:0007669"/>
    <property type="project" value="TreeGrafter"/>
</dbReference>
<evidence type="ECO:0000256" key="10">
    <source>
        <dbReference type="SAM" id="MobiDB-lite"/>
    </source>
</evidence>
<evidence type="ECO:0000256" key="7">
    <source>
        <dbReference type="ARBA" id="ARBA00022840"/>
    </source>
</evidence>
<keyword evidence="8" id="KW-0460">Magnesium</keyword>
<keyword evidence="5" id="KW-0479">Metal-binding</keyword>